<protein>
    <submittedName>
        <fullName evidence="1">Uncharacterized protein</fullName>
    </submittedName>
</protein>
<name>A0A370U095_9HELO</name>
<accession>A0A370U095</accession>
<comment type="caution">
    <text evidence="1">The sequence shown here is derived from an EMBL/GenBank/DDBJ whole genome shotgun (WGS) entry which is preliminary data.</text>
</comment>
<dbReference type="GeneID" id="43594024"/>
<dbReference type="Proteomes" id="UP000254866">
    <property type="component" value="Unassembled WGS sequence"/>
</dbReference>
<organism evidence="1 2">
    <name type="scientific">Venustampulla echinocandica</name>
    <dbReference type="NCBI Taxonomy" id="2656787"/>
    <lineage>
        <taxon>Eukaryota</taxon>
        <taxon>Fungi</taxon>
        <taxon>Dikarya</taxon>
        <taxon>Ascomycota</taxon>
        <taxon>Pezizomycotina</taxon>
        <taxon>Leotiomycetes</taxon>
        <taxon>Helotiales</taxon>
        <taxon>Pleuroascaceae</taxon>
        <taxon>Venustampulla</taxon>
    </lineage>
</organism>
<dbReference type="EMBL" id="NPIC01000001">
    <property type="protein sequence ID" value="RDL41196.1"/>
    <property type="molecule type" value="Genomic_DNA"/>
</dbReference>
<evidence type="ECO:0000313" key="1">
    <source>
        <dbReference type="EMBL" id="RDL41196.1"/>
    </source>
</evidence>
<keyword evidence="2" id="KW-1185">Reference proteome</keyword>
<sequence length="82" mass="8931">MPVCHYGHDTSMIPAHSCLNASAAAAAAAVCSVDHEMLRTSFEWDVERSAFSANDNTKAALLYFAVQRRVRGIPRPQGIGQR</sequence>
<reference evidence="1 2" key="1">
    <citation type="journal article" date="2018" name="IMA Fungus">
        <title>IMA Genome-F 9: Draft genome sequence of Annulohypoxylon stygium, Aspergillus mulundensis, Berkeleyomyces basicola (syn. Thielaviopsis basicola), Ceratocystis smalleyi, two Cercospora beticola strains, Coleophoma cylindrospora, Fusarium fracticaudum, Phialophora cf. hyalina, and Morchella septimelata.</title>
        <authorList>
            <person name="Wingfield B.D."/>
            <person name="Bills G.F."/>
            <person name="Dong Y."/>
            <person name="Huang W."/>
            <person name="Nel W.J."/>
            <person name="Swalarsk-Parry B.S."/>
            <person name="Vaghefi N."/>
            <person name="Wilken P.M."/>
            <person name="An Z."/>
            <person name="de Beer Z.W."/>
            <person name="De Vos L."/>
            <person name="Chen L."/>
            <person name="Duong T.A."/>
            <person name="Gao Y."/>
            <person name="Hammerbacher A."/>
            <person name="Kikkert J.R."/>
            <person name="Li Y."/>
            <person name="Li H."/>
            <person name="Li K."/>
            <person name="Li Q."/>
            <person name="Liu X."/>
            <person name="Ma X."/>
            <person name="Naidoo K."/>
            <person name="Pethybridge S.J."/>
            <person name="Sun J."/>
            <person name="Steenkamp E.T."/>
            <person name="van der Nest M.A."/>
            <person name="van Wyk S."/>
            <person name="Wingfield M.J."/>
            <person name="Xiong C."/>
            <person name="Yue Q."/>
            <person name="Zhang X."/>
        </authorList>
    </citation>
    <scope>NUCLEOTIDE SEQUENCE [LARGE SCALE GENOMIC DNA]</scope>
    <source>
        <strain evidence="1 2">BP 5553</strain>
    </source>
</reference>
<evidence type="ECO:0000313" key="2">
    <source>
        <dbReference type="Proteomes" id="UP000254866"/>
    </source>
</evidence>
<dbReference type="RefSeq" id="XP_031873852.1">
    <property type="nucleotide sequence ID" value="XM_032009798.1"/>
</dbReference>
<proteinExistence type="predicted"/>
<dbReference type="AlphaFoldDB" id="A0A370U095"/>
<gene>
    <name evidence="1" type="ORF">BP5553_01175</name>
</gene>